<keyword evidence="1" id="KW-0472">Membrane</keyword>
<keyword evidence="3" id="KW-1185">Reference proteome</keyword>
<dbReference type="Proteomes" id="UP000530571">
    <property type="component" value="Unassembled WGS sequence"/>
</dbReference>
<proteinExistence type="predicted"/>
<dbReference type="CDD" id="cd18722">
    <property type="entry name" value="PIN_NicB-like"/>
    <property type="match status" value="1"/>
</dbReference>
<protein>
    <submittedName>
        <fullName evidence="2">Uncharacterized LabA/DUF88 family protein</fullName>
    </submittedName>
</protein>
<gene>
    <name evidence="2" type="ORF">GGR30_003075</name>
</gene>
<comment type="caution">
    <text evidence="2">The sequence shown here is derived from an EMBL/GenBank/DDBJ whole genome shotgun (WGS) entry which is preliminary data.</text>
</comment>
<sequence>MPYKQQDNPQLCCWVRKPYKEKSFAAFGFFGMRAIFYVDGFNLYNSRLKKLRQFRWLDIFALGKALASEGHVLSHVNFYTAYVSGKIDPLAVGKQQAYLAALKTNPDINIHAGNFSINNKWVKLLHPPDARPQGYQWHEPYPEFVMASIPQEKGSDVKLAAHLVRDGYRGDYDVAYVLTNDTDLIEPIRIVTQELGLEVVLVPRILPRSPKNPVPPKALKAVSSGFKLIEDEMLAACLLPQQVIKPNGSVLTCPQDWSESPES</sequence>
<feature type="transmembrane region" description="Helical" evidence="1">
    <location>
        <begin position="24"/>
        <end position="44"/>
    </location>
</feature>
<accession>A0A7W6KLA2</accession>
<evidence type="ECO:0000313" key="3">
    <source>
        <dbReference type="Proteomes" id="UP000530571"/>
    </source>
</evidence>
<reference evidence="2 3" key="1">
    <citation type="submission" date="2020-08" db="EMBL/GenBank/DDBJ databases">
        <title>Genomic Encyclopedia of Type Strains, Phase IV (KMG-IV): sequencing the most valuable type-strain genomes for metagenomic binning, comparative biology and taxonomic classification.</title>
        <authorList>
            <person name="Goeker M."/>
        </authorList>
    </citation>
    <scope>NUCLEOTIDE SEQUENCE [LARGE SCALE GENOMIC DNA]</scope>
    <source>
        <strain evidence="2 3">DSM 28101</strain>
    </source>
</reference>
<keyword evidence="1" id="KW-1133">Transmembrane helix</keyword>
<dbReference type="EMBL" id="JACIDZ010000010">
    <property type="protein sequence ID" value="MBB4123135.1"/>
    <property type="molecule type" value="Genomic_DNA"/>
</dbReference>
<organism evidence="2 3">
    <name type="scientific">Martelella radicis</name>
    <dbReference type="NCBI Taxonomy" id="1397476"/>
    <lineage>
        <taxon>Bacteria</taxon>
        <taxon>Pseudomonadati</taxon>
        <taxon>Pseudomonadota</taxon>
        <taxon>Alphaproteobacteria</taxon>
        <taxon>Hyphomicrobiales</taxon>
        <taxon>Aurantimonadaceae</taxon>
        <taxon>Martelella</taxon>
    </lineage>
</organism>
<dbReference type="RefSeq" id="WP_183487776.1">
    <property type="nucleotide sequence ID" value="NZ_JACIDZ010000010.1"/>
</dbReference>
<dbReference type="Gene3D" id="3.40.50.1010">
    <property type="entry name" value="5'-nuclease"/>
    <property type="match status" value="1"/>
</dbReference>
<name>A0A7W6KLA2_9HYPH</name>
<evidence type="ECO:0000313" key="2">
    <source>
        <dbReference type="EMBL" id="MBB4123135.1"/>
    </source>
</evidence>
<evidence type="ECO:0000256" key="1">
    <source>
        <dbReference type="SAM" id="Phobius"/>
    </source>
</evidence>
<dbReference type="AlphaFoldDB" id="A0A7W6KLA2"/>
<keyword evidence="1" id="KW-0812">Transmembrane</keyword>